<dbReference type="STRING" id="109376.A0A0D2ZPM7"/>
<dbReference type="Pfam" id="PF00076">
    <property type="entry name" value="RRM_1"/>
    <property type="match status" value="1"/>
</dbReference>
<name>A0A0D2ZPM7_BRAOL</name>
<dbReference type="GO" id="GO:0003729">
    <property type="term" value="F:mRNA binding"/>
    <property type="evidence" value="ECO:0007669"/>
    <property type="project" value="TreeGrafter"/>
</dbReference>
<dbReference type="AlphaFoldDB" id="A0A0D2ZPM7"/>
<evidence type="ECO:0000256" key="3">
    <source>
        <dbReference type="PROSITE-ProRule" id="PRU00176"/>
    </source>
</evidence>
<dbReference type="eggNOG" id="KOG4205">
    <property type="taxonomic scope" value="Eukaryota"/>
</dbReference>
<sequence length="163" mass="18713">MRLSTPTTIPYSMHLLFLLVDESPSIKSRCSTTIRVYILRFWEARKVSRDGELMGVDMLLLDGKLPGIPFSSTLKKYIFLGGLASSVTETDFKKYFALFGTIIDLVVVYDHKTHRRRGFGLVTYNEEAVDLQKTFHELDGKWLSSKWLSLRKRHPAQTRILAA</sequence>
<keyword evidence="6" id="KW-1185">Reference proteome</keyword>
<dbReference type="EnsemblPlants" id="Bo00452s140.1">
    <property type="protein sequence ID" value="Bo00452s140.1"/>
    <property type="gene ID" value="Bo00452s140"/>
</dbReference>
<dbReference type="PROSITE" id="PS50102">
    <property type="entry name" value="RRM"/>
    <property type="match status" value="1"/>
</dbReference>
<dbReference type="Gene3D" id="3.30.70.330">
    <property type="match status" value="1"/>
</dbReference>
<evidence type="ECO:0000259" key="4">
    <source>
        <dbReference type="PROSITE" id="PS50102"/>
    </source>
</evidence>
<evidence type="ECO:0000313" key="6">
    <source>
        <dbReference type="Proteomes" id="UP000032141"/>
    </source>
</evidence>
<dbReference type="HOGENOM" id="CLU_1629388_0_0_1"/>
<feature type="domain" description="RRM" evidence="4">
    <location>
        <begin position="76"/>
        <end position="155"/>
    </location>
</feature>
<evidence type="ECO:0000256" key="2">
    <source>
        <dbReference type="ARBA" id="ARBA00022884"/>
    </source>
</evidence>
<dbReference type="InterPro" id="IPR000504">
    <property type="entry name" value="RRM_dom"/>
</dbReference>
<dbReference type="PANTHER" id="PTHR48032:SF1">
    <property type="entry name" value="RNA-BINDING (RRM_RBD_RNP MOTIFS) FAMILY PROTEIN"/>
    <property type="match status" value="1"/>
</dbReference>
<dbReference type="SUPFAM" id="SSF54928">
    <property type="entry name" value="RNA-binding domain, RBD"/>
    <property type="match status" value="1"/>
</dbReference>
<evidence type="ECO:0000256" key="1">
    <source>
        <dbReference type="ARBA" id="ARBA00022737"/>
    </source>
</evidence>
<evidence type="ECO:0000313" key="5">
    <source>
        <dbReference type="EnsemblPlants" id="Bo00452s140.1"/>
    </source>
</evidence>
<dbReference type="InterPro" id="IPR035979">
    <property type="entry name" value="RBD_domain_sf"/>
</dbReference>
<protein>
    <recommendedName>
        <fullName evidence="4">RRM domain-containing protein</fullName>
    </recommendedName>
</protein>
<keyword evidence="2 3" id="KW-0694">RNA-binding</keyword>
<organism evidence="5 6">
    <name type="scientific">Brassica oleracea var. oleracea</name>
    <dbReference type="NCBI Taxonomy" id="109376"/>
    <lineage>
        <taxon>Eukaryota</taxon>
        <taxon>Viridiplantae</taxon>
        <taxon>Streptophyta</taxon>
        <taxon>Embryophyta</taxon>
        <taxon>Tracheophyta</taxon>
        <taxon>Spermatophyta</taxon>
        <taxon>Magnoliopsida</taxon>
        <taxon>eudicotyledons</taxon>
        <taxon>Gunneridae</taxon>
        <taxon>Pentapetalae</taxon>
        <taxon>rosids</taxon>
        <taxon>malvids</taxon>
        <taxon>Brassicales</taxon>
        <taxon>Brassicaceae</taxon>
        <taxon>Brassiceae</taxon>
        <taxon>Brassica</taxon>
    </lineage>
</organism>
<dbReference type="Proteomes" id="UP000032141">
    <property type="component" value="Unassembled WGS sequence"/>
</dbReference>
<dbReference type="InterPro" id="IPR012677">
    <property type="entry name" value="Nucleotide-bd_a/b_plait_sf"/>
</dbReference>
<reference evidence="5" key="2">
    <citation type="submission" date="2015-06" db="UniProtKB">
        <authorList>
            <consortium name="EnsemblPlants"/>
        </authorList>
    </citation>
    <scope>IDENTIFICATION</scope>
</reference>
<reference evidence="5" key="1">
    <citation type="journal article" date="2014" name="Genome Biol.">
        <title>Transcriptome and methylome profiling reveals relics of genome dominance in the mesopolyploid Brassica oleracea.</title>
        <authorList>
            <person name="Parkin I.A."/>
            <person name="Koh C."/>
            <person name="Tang H."/>
            <person name="Robinson S.J."/>
            <person name="Kagale S."/>
            <person name="Clarke W.E."/>
            <person name="Town C.D."/>
            <person name="Nixon J."/>
            <person name="Krishnakumar V."/>
            <person name="Bidwell S.L."/>
            <person name="Denoeud F."/>
            <person name="Belcram H."/>
            <person name="Links M.G."/>
            <person name="Just J."/>
            <person name="Clarke C."/>
            <person name="Bender T."/>
            <person name="Huebert T."/>
            <person name="Mason A.S."/>
            <person name="Pires J.C."/>
            <person name="Barker G."/>
            <person name="Moore J."/>
            <person name="Walley P.G."/>
            <person name="Manoli S."/>
            <person name="Batley J."/>
            <person name="Edwards D."/>
            <person name="Nelson M.N."/>
            <person name="Wang X."/>
            <person name="Paterson A.H."/>
            <person name="King G."/>
            <person name="Bancroft I."/>
            <person name="Chalhoub B."/>
            <person name="Sharpe A.G."/>
        </authorList>
    </citation>
    <scope>NUCLEOTIDE SEQUENCE [LARGE SCALE GENOMIC DNA]</scope>
    <source>
        <strain evidence="5">cv. TO1000</strain>
    </source>
</reference>
<proteinExistence type="predicted"/>
<dbReference type="SMART" id="SM00360">
    <property type="entry name" value="RRM"/>
    <property type="match status" value="1"/>
</dbReference>
<keyword evidence="1" id="KW-0677">Repeat</keyword>
<dbReference type="PANTHER" id="PTHR48032">
    <property type="entry name" value="RNA-BINDING PROTEIN MUSASHI HOMOLOG RBP6"/>
    <property type="match status" value="1"/>
</dbReference>
<accession>A0A0D2ZPM7</accession>
<dbReference type="GO" id="GO:0006417">
    <property type="term" value="P:regulation of translation"/>
    <property type="evidence" value="ECO:0007669"/>
    <property type="project" value="TreeGrafter"/>
</dbReference>
<dbReference type="Gramene" id="Bo00452s140.1">
    <property type="protein sequence ID" value="Bo00452s140.1"/>
    <property type="gene ID" value="Bo00452s140"/>
</dbReference>